<evidence type="ECO:0000256" key="1">
    <source>
        <dbReference type="ARBA" id="ARBA00002838"/>
    </source>
</evidence>
<evidence type="ECO:0000256" key="4">
    <source>
        <dbReference type="ARBA" id="ARBA00011819"/>
    </source>
</evidence>
<reference evidence="16 17" key="1">
    <citation type="submission" date="2019-08" db="EMBL/GenBank/DDBJ databases">
        <title>The genome of the soybean aphid Biotype 1, its phylome, world population structure and adaptation to the North American continent.</title>
        <authorList>
            <person name="Giordano R."/>
            <person name="Donthu R.K."/>
            <person name="Hernandez A.G."/>
            <person name="Wright C.L."/>
            <person name="Zimin A.V."/>
        </authorList>
    </citation>
    <scope>NUCLEOTIDE SEQUENCE [LARGE SCALE GENOMIC DNA]</scope>
    <source>
        <tissue evidence="16">Whole aphids</tissue>
    </source>
</reference>
<evidence type="ECO:0000256" key="14">
    <source>
        <dbReference type="ARBA" id="ARBA00031791"/>
    </source>
</evidence>
<comment type="subunit">
    <text evidence="4">Heterotetramer of TRAP-alpha, TRAP-beta, TRAP-delta and TRAP-gamma.</text>
</comment>
<evidence type="ECO:0000256" key="8">
    <source>
        <dbReference type="ARBA" id="ARBA00022729"/>
    </source>
</evidence>
<dbReference type="InterPro" id="IPR008855">
    <property type="entry name" value="TRAP-delta"/>
</dbReference>
<keyword evidence="7 15" id="KW-0812">Transmembrane</keyword>
<protein>
    <recommendedName>
        <fullName evidence="5">Translocon-associated protein subunit delta</fullName>
    </recommendedName>
    <alternativeName>
        <fullName evidence="14">Signal sequence receptor subunit delta</fullName>
    </alternativeName>
</protein>
<evidence type="ECO:0000256" key="9">
    <source>
        <dbReference type="ARBA" id="ARBA00022824"/>
    </source>
</evidence>
<dbReference type="OrthoDB" id="10055808at2759"/>
<evidence type="ECO:0000256" key="15">
    <source>
        <dbReference type="SAM" id="Phobius"/>
    </source>
</evidence>
<feature type="transmembrane region" description="Helical" evidence="15">
    <location>
        <begin position="246"/>
        <end position="265"/>
    </location>
</feature>
<keyword evidence="17" id="KW-1185">Reference proteome</keyword>
<organism evidence="16 17">
    <name type="scientific">Aphis glycines</name>
    <name type="common">Soybean aphid</name>
    <dbReference type="NCBI Taxonomy" id="307491"/>
    <lineage>
        <taxon>Eukaryota</taxon>
        <taxon>Metazoa</taxon>
        <taxon>Ecdysozoa</taxon>
        <taxon>Arthropoda</taxon>
        <taxon>Hexapoda</taxon>
        <taxon>Insecta</taxon>
        <taxon>Pterygota</taxon>
        <taxon>Neoptera</taxon>
        <taxon>Paraneoptera</taxon>
        <taxon>Hemiptera</taxon>
        <taxon>Sternorrhyncha</taxon>
        <taxon>Aphidomorpha</taxon>
        <taxon>Aphidoidea</taxon>
        <taxon>Aphididae</taxon>
        <taxon>Aphidini</taxon>
        <taxon>Aphis</taxon>
        <taxon>Aphis</taxon>
    </lineage>
</organism>
<keyword evidence="11 15" id="KW-1133">Transmembrane helix</keyword>
<evidence type="ECO:0000256" key="3">
    <source>
        <dbReference type="ARBA" id="ARBA00009294"/>
    </source>
</evidence>
<evidence type="ECO:0000256" key="13">
    <source>
        <dbReference type="ARBA" id="ARBA00023157"/>
    </source>
</evidence>
<dbReference type="EMBL" id="VYZN01000041">
    <property type="protein sequence ID" value="KAE9531202.1"/>
    <property type="molecule type" value="Genomic_DNA"/>
</dbReference>
<gene>
    <name evidence="16" type="ORF">AGLY_010408</name>
</gene>
<proteinExistence type="inferred from homology"/>
<dbReference type="GO" id="GO:0005789">
    <property type="term" value="C:endoplasmic reticulum membrane"/>
    <property type="evidence" value="ECO:0007669"/>
    <property type="project" value="UniProtKB-SubCell"/>
</dbReference>
<dbReference type="Proteomes" id="UP000475862">
    <property type="component" value="Unassembled WGS sequence"/>
</dbReference>
<dbReference type="PANTHER" id="PTHR12731">
    <property type="entry name" value="TRANSLOCON-ASSOCIATED PROTEIN, DELTA SUBUNIT"/>
    <property type="match status" value="1"/>
</dbReference>
<feature type="transmembrane region" description="Helical" evidence="15">
    <location>
        <begin position="277"/>
        <end position="297"/>
    </location>
</feature>
<evidence type="ECO:0000256" key="12">
    <source>
        <dbReference type="ARBA" id="ARBA00023136"/>
    </source>
</evidence>
<keyword evidence="12 15" id="KW-0472">Membrane</keyword>
<evidence type="ECO:0000256" key="5">
    <source>
        <dbReference type="ARBA" id="ARBA00014387"/>
    </source>
</evidence>
<evidence type="ECO:0000256" key="11">
    <source>
        <dbReference type="ARBA" id="ARBA00022989"/>
    </source>
</evidence>
<evidence type="ECO:0000313" key="16">
    <source>
        <dbReference type="EMBL" id="KAE9531202.1"/>
    </source>
</evidence>
<dbReference type="PANTHER" id="PTHR12731:SF1">
    <property type="entry name" value="TRANSLOCON-ASSOCIATED PROTEIN SUBUNIT DELTA"/>
    <property type="match status" value="1"/>
</dbReference>
<evidence type="ECO:0000256" key="6">
    <source>
        <dbReference type="ARBA" id="ARBA00022499"/>
    </source>
</evidence>
<evidence type="ECO:0000256" key="10">
    <source>
        <dbReference type="ARBA" id="ARBA00022843"/>
    </source>
</evidence>
<keyword evidence="13" id="KW-1015">Disulfide bond</keyword>
<comment type="caution">
    <text evidence="16">The sequence shown here is derived from an EMBL/GenBank/DDBJ whole genome shotgun (WGS) entry which is preliminary data.</text>
</comment>
<evidence type="ECO:0000256" key="7">
    <source>
        <dbReference type="ARBA" id="ARBA00022692"/>
    </source>
</evidence>
<name>A0A6G0TDG5_APHGL</name>
<accession>A0A6G0TDG5</accession>
<evidence type="ECO:0000313" key="17">
    <source>
        <dbReference type="Proteomes" id="UP000475862"/>
    </source>
</evidence>
<evidence type="ECO:0000256" key="2">
    <source>
        <dbReference type="ARBA" id="ARBA00004115"/>
    </source>
</evidence>
<sequence>QYSVRRLALVTLVTPQNDDISLHALSTRPVITSAAKRDRNSWHFYVIRTRFQKSCPLVFTSLIRRLFTDSINSFRYSDFSHPNSTMKTTHCILIALSLCAVASSTAGCKYAVESYTTTDAMIVTEAAFIAQVSAECEDSPSNLYAEVEGRLLVAANAGPNKYQVSWLDDFKKARRGDYHVKFYDEAGYGQLRKLLRDGESTSSVTPVHSAYVRYPGAYKGAWVNSEFLAAIVSMVVLYFACPNSVPYLTSILMEYVIKFSLMRSLFVGQKLLCPEIYLNIGAAYIIGTFKLVTVTTLPRLKTIDYHHWDTGLNLQKVYKWVPVWYIIGSITYGSWLIKFFSDTNKFVILLLLGFQVNTIF</sequence>
<comment type="similarity">
    <text evidence="3">Belongs to the TRAP-delta family.</text>
</comment>
<keyword evidence="6" id="KW-1017">Isopeptide bond</keyword>
<feature type="transmembrane region" description="Helical" evidence="15">
    <location>
        <begin position="317"/>
        <end position="337"/>
    </location>
</feature>
<dbReference type="AlphaFoldDB" id="A0A6G0TDG5"/>
<keyword evidence="10" id="KW-0832">Ubl conjugation</keyword>
<keyword evidence="9" id="KW-0256">Endoplasmic reticulum</keyword>
<dbReference type="Pfam" id="PF05404">
    <property type="entry name" value="TRAP-delta"/>
    <property type="match status" value="1"/>
</dbReference>
<feature type="non-terminal residue" evidence="16">
    <location>
        <position position="1"/>
    </location>
</feature>
<comment type="function">
    <text evidence="1">TRAP proteins are part of a complex whose function is to bind calcium to the ER membrane and thereby regulate the retention of ER resident proteins.</text>
</comment>
<comment type="subcellular location">
    <subcellularLocation>
        <location evidence="2">Endoplasmic reticulum membrane</location>
        <topology evidence="2">Single-pass type I membrane protein</topology>
    </subcellularLocation>
</comment>
<keyword evidence="8" id="KW-0732">Signal</keyword>